<dbReference type="Pfam" id="PF03886">
    <property type="entry name" value="ABC_trans_aux"/>
    <property type="match status" value="1"/>
</dbReference>
<accession>A0A238Z2B3</accession>
<dbReference type="AlphaFoldDB" id="A0A238Z2B3"/>
<feature type="signal peptide" evidence="1">
    <location>
        <begin position="1"/>
        <end position="24"/>
    </location>
</feature>
<dbReference type="RefSeq" id="WP_089273176.1">
    <property type="nucleotide sequence ID" value="NZ_FZNN01000022.1"/>
</dbReference>
<dbReference type="Gene3D" id="3.40.50.10610">
    <property type="entry name" value="ABC-type transport auxiliary lipoprotein component"/>
    <property type="match status" value="1"/>
</dbReference>
<dbReference type="SUPFAM" id="SSF159594">
    <property type="entry name" value="XCC0632-like"/>
    <property type="match status" value="1"/>
</dbReference>
<sequence>MKTTFISKSLLLAATLLVAACAGGDVRFATPAVEPTVKVASRYRSLEVVEVTLPSYAGAEEIYFQQPDGSIEELGPLWADLPSRAITLGLARDLGAITGATVAPAPWPFRGFSDARIDVRIEEMVATASGQFRLSGQYFVAPEQDGGDRSGHFSIAVPLPEKATAAQIAAARGAATAQLAEQIAKAALR</sequence>
<keyword evidence="1" id="KW-0732">Signal</keyword>
<name>A0A238Z2B3_9RHOB</name>
<evidence type="ECO:0000313" key="3">
    <source>
        <dbReference type="EMBL" id="SNR77078.1"/>
    </source>
</evidence>
<feature type="chain" id="PRO_5012805507" description="ABC-type transport auxiliary lipoprotein component domain-containing protein" evidence="1">
    <location>
        <begin position="25"/>
        <end position="189"/>
    </location>
</feature>
<dbReference type="InterPro" id="IPR005586">
    <property type="entry name" value="ABC_trans_aux"/>
</dbReference>
<evidence type="ECO:0000256" key="1">
    <source>
        <dbReference type="SAM" id="SignalP"/>
    </source>
</evidence>
<organism evidence="3 4">
    <name type="scientific">Puniceibacterium sediminis</name>
    <dbReference type="NCBI Taxonomy" id="1608407"/>
    <lineage>
        <taxon>Bacteria</taxon>
        <taxon>Pseudomonadati</taxon>
        <taxon>Pseudomonadota</taxon>
        <taxon>Alphaproteobacteria</taxon>
        <taxon>Rhodobacterales</taxon>
        <taxon>Paracoccaceae</taxon>
        <taxon>Puniceibacterium</taxon>
    </lineage>
</organism>
<protein>
    <recommendedName>
        <fullName evidence="2">ABC-type transport auxiliary lipoprotein component domain-containing protein</fullName>
    </recommendedName>
</protein>
<evidence type="ECO:0000313" key="4">
    <source>
        <dbReference type="Proteomes" id="UP000198417"/>
    </source>
</evidence>
<dbReference type="Proteomes" id="UP000198417">
    <property type="component" value="Unassembled WGS sequence"/>
</dbReference>
<feature type="domain" description="ABC-type transport auxiliary lipoprotein component" evidence="2">
    <location>
        <begin position="31"/>
        <end position="184"/>
    </location>
</feature>
<proteinExistence type="predicted"/>
<dbReference type="OrthoDB" id="7858211at2"/>
<dbReference type="EMBL" id="FZNN01000022">
    <property type="protein sequence ID" value="SNR77078.1"/>
    <property type="molecule type" value="Genomic_DNA"/>
</dbReference>
<gene>
    <name evidence="3" type="ORF">SAMN06265370_12225</name>
</gene>
<evidence type="ECO:0000259" key="2">
    <source>
        <dbReference type="Pfam" id="PF03886"/>
    </source>
</evidence>
<reference evidence="3 4" key="1">
    <citation type="submission" date="2017-06" db="EMBL/GenBank/DDBJ databases">
        <authorList>
            <person name="Kim H.J."/>
            <person name="Triplett B.A."/>
        </authorList>
    </citation>
    <scope>NUCLEOTIDE SEQUENCE [LARGE SCALE GENOMIC DNA]</scope>
    <source>
        <strain evidence="3 4">DSM 29052</strain>
    </source>
</reference>
<keyword evidence="4" id="KW-1185">Reference proteome</keyword>
<dbReference type="PROSITE" id="PS51257">
    <property type="entry name" value="PROKAR_LIPOPROTEIN"/>
    <property type="match status" value="1"/>
</dbReference>